<dbReference type="InterPro" id="IPR049629">
    <property type="entry name" value="DPY30_SDC1_DD"/>
</dbReference>
<dbReference type="RefSeq" id="XP_007375483.1">
    <property type="nucleotide sequence ID" value="XM_007375421.1"/>
</dbReference>
<keyword evidence="3" id="KW-0539">Nucleus</keyword>
<gene>
    <name evidence="5" type="ORF">SPAPADRAFT_61290</name>
</gene>
<evidence type="ECO:0000313" key="5">
    <source>
        <dbReference type="EMBL" id="EGW32207.1"/>
    </source>
</evidence>
<evidence type="ECO:0000256" key="3">
    <source>
        <dbReference type="ARBA" id="ARBA00023242"/>
    </source>
</evidence>
<dbReference type="InterPro" id="IPR007858">
    <property type="entry name" value="Dpy-30_motif"/>
</dbReference>
<comment type="subcellular location">
    <subcellularLocation>
        <location evidence="1">Nucleus</location>
    </subcellularLocation>
</comment>
<protein>
    <submittedName>
        <fullName evidence="5">Uncharacterized protein</fullName>
    </submittedName>
</protein>
<dbReference type="InParanoid" id="G3APN6"/>
<proteinExistence type="inferred from homology"/>
<feature type="region of interest" description="Disordered" evidence="4">
    <location>
        <begin position="1"/>
        <end position="80"/>
    </location>
</feature>
<reference evidence="5 6" key="1">
    <citation type="journal article" date="2011" name="Proc. Natl. Acad. Sci. U.S.A.">
        <title>Comparative genomics of xylose-fermenting fungi for enhanced biofuel production.</title>
        <authorList>
            <person name="Wohlbach D.J."/>
            <person name="Kuo A."/>
            <person name="Sato T.K."/>
            <person name="Potts K.M."/>
            <person name="Salamov A.A."/>
            <person name="LaButti K.M."/>
            <person name="Sun H."/>
            <person name="Clum A."/>
            <person name="Pangilinan J.L."/>
            <person name="Lindquist E.A."/>
            <person name="Lucas S."/>
            <person name="Lapidus A."/>
            <person name="Jin M."/>
            <person name="Gunawan C."/>
            <person name="Balan V."/>
            <person name="Dale B.E."/>
            <person name="Jeffries T.W."/>
            <person name="Zinkel R."/>
            <person name="Barry K.W."/>
            <person name="Grigoriev I.V."/>
            <person name="Gasch A.P."/>
        </authorList>
    </citation>
    <scope>NUCLEOTIDE SEQUENCE [LARGE SCALE GENOMIC DNA]</scope>
    <source>
        <strain evidence="6">NRRL Y-27907 / 11-Y1</strain>
    </source>
</reference>
<dbReference type="HOGENOM" id="CLU_115916_1_1_1"/>
<dbReference type="STRING" id="619300.G3APN6"/>
<dbReference type="GO" id="GO:0005634">
    <property type="term" value="C:nucleus"/>
    <property type="evidence" value="ECO:0007669"/>
    <property type="project" value="UniProtKB-SubCell"/>
</dbReference>
<feature type="compositionally biased region" description="Basic and acidic residues" evidence="4">
    <location>
        <begin position="49"/>
        <end position="63"/>
    </location>
</feature>
<dbReference type="Pfam" id="PF05186">
    <property type="entry name" value="Dpy-30"/>
    <property type="match status" value="1"/>
</dbReference>
<dbReference type="CDD" id="cd22965">
    <property type="entry name" value="DD_DPY30_SDC1"/>
    <property type="match status" value="1"/>
</dbReference>
<dbReference type="OMA" id="WLNEHVT"/>
<dbReference type="Proteomes" id="UP000000709">
    <property type="component" value="Unassembled WGS sequence"/>
</dbReference>
<feature type="compositionally biased region" description="Polar residues" evidence="4">
    <location>
        <begin position="64"/>
        <end position="74"/>
    </location>
</feature>
<organism evidence="6">
    <name type="scientific">Spathaspora passalidarum (strain NRRL Y-27907 / 11-Y1)</name>
    <dbReference type="NCBI Taxonomy" id="619300"/>
    <lineage>
        <taxon>Eukaryota</taxon>
        <taxon>Fungi</taxon>
        <taxon>Dikarya</taxon>
        <taxon>Ascomycota</taxon>
        <taxon>Saccharomycotina</taxon>
        <taxon>Pichiomycetes</taxon>
        <taxon>Debaryomycetaceae</taxon>
        <taxon>Spathaspora</taxon>
    </lineage>
</organism>
<name>G3APN6_SPAPN</name>
<accession>G3APN6</accession>
<dbReference type="eggNOG" id="KOG4109">
    <property type="taxonomic scope" value="Eukaryota"/>
</dbReference>
<evidence type="ECO:0000313" key="6">
    <source>
        <dbReference type="Proteomes" id="UP000000709"/>
    </source>
</evidence>
<dbReference type="EMBL" id="GL996502">
    <property type="protein sequence ID" value="EGW32207.1"/>
    <property type="molecule type" value="Genomic_DNA"/>
</dbReference>
<keyword evidence="6" id="KW-1185">Reference proteome</keyword>
<evidence type="ECO:0000256" key="1">
    <source>
        <dbReference type="ARBA" id="ARBA00004123"/>
    </source>
</evidence>
<evidence type="ECO:0000256" key="2">
    <source>
        <dbReference type="ARBA" id="ARBA00010849"/>
    </source>
</evidence>
<evidence type="ECO:0000256" key="4">
    <source>
        <dbReference type="SAM" id="MobiDB-lite"/>
    </source>
</evidence>
<sequence length="128" mass="14169">MNSEIEQTNNSEPTSVTATTSNGVGANSATATTTTTTTTPDVDNIQVKQEQRRPKLEPSRESSMDTTPLTNQQPMHEIVGGSSVRRYLNEHLTKHLLEGLKEVSQAKPEDPLRYLGEFLINRSEELSK</sequence>
<dbReference type="OrthoDB" id="417678at2759"/>
<feature type="compositionally biased region" description="Low complexity" evidence="4">
    <location>
        <begin position="29"/>
        <end position="39"/>
    </location>
</feature>
<dbReference type="KEGG" id="spaa:SPAPADRAFT_61290"/>
<feature type="compositionally biased region" description="Polar residues" evidence="4">
    <location>
        <begin position="1"/>
        <end position="28"/>
    </location>
</feature>
<comment type="similarity">
    <text evidence="2">Belongs to the dpy-30 family.</text>
</comment>
<dbReference type="GeneID" id="18873822"/>
<dbReference type="AlphaFoldDB" id="G3APN6"/>
<dbReference type="Gene3D" id="1.20.890.10">
    <property type="entry name" value="cAMP-dependent protein kinase regulatory subunit, dimerization-anchoring domain"/>
    <property type="match status" value="1"/>
</dbReference>